<dbReference type="PROSITE" id="PS51729">
    <property type="entry name" value="GNAT_YJDJ"/>
    <property type="match status" value="1"/>
</dbReference>
<dbReference type="InterPro" id="IPR045057">
    <property type="entry name" value="Gcn5-rel_NAT"/>
</dbReference>
<dbReference type="InterPro" id="IPR016181">
    <property type="entry name" value="Acyl_CoA_acyltransferase"/>
</dbReference>
<evidence type="ECO:0000259" key="2">
    <source>
        <dbReference type="PROSITE" id="PS51729"/>
    </source>
</evidence>
<dbReference type="PANTHER" id="PTHR31435:SF10">
    <property type="entry name" value="BSR4717 PROTEIN"/>
    <property type="match status" value="1"/>
</dbReference>
<organism evidence="3 4">
    <name type="scientific">Nocardioides marinus</name>
    <dbReference type="NCBI Taxonomy" id="374514"/>
    <lineage>
        <taxon>Bacteria</taxon>
        <taxon>Bacillati</taxon>
        <taxon>Actinomycetota</taxon>
        <taxon>Actinomycetes</taxon>
        <taxon>Propionibacteriales</taxon>
        <taxon>Nocardioidaceae</taxon>
        <taxon>Nocardioides</taxon>
    </lineage>
</organism>
<keyword evidence="4" id="KW-1185">Reference proteome</keyword>
<evidence type="ECO:0000313" key="4">
    <source>
        <dbReference type="Proteomes" id="UP000537326"/>
    </source>
</evidence>
<dbReference type="SUPFAM" id="SSF55729">
    <property type="entry name" value="Acyl-CoA N-acyltransferases (Nat)"/>
    <property type="match status" value="1"/>
</dbReference>
<feature type="region of interest" description="Disordered" evidence="1">
    <location>
        <begin position="1"/>
        <end position="20"/>
    </location>
</feature>
<name>A0A7Y9YEX5_9ACTN</name>
<evidence type="ECO:0000313" key="3">
    <source>
        <dbReference type="EMBL" id="NYI10409.1"/>
    </source>
</evidence>
<dbReference type="CDD" id="cd04301">
    <property type="entry name" value="NAT_SF"/>
    <property type="match status" value="1"/>
</dbReference>
<dbReference type="Pfam" id="PF14542">
    <property type="entry name" value="Acetyltransf_CG"/>
    <property type="match status" value="1"/>
</dbReference>
<dbReference type="Gene3D" id="3.40.630.30">
    <property type="match status" value="1"/>
</dbReference>
<evidence type="ECO:0000256" key="1">
    <source>
        <dbReference type="SAM" id="MobiDB-lite"/>
    </source>
</evidence>
<feature type="domain" description="N-acetyltransferase" evidence="2">
    <location>
        <begin position="16"/>
        <end position="105"/>
    </location>
</feature>
<reference evidence="3 4" key="1">
    <citation type="submission" date="2020-07" db="EMBL/GenBank/DDBJ databases">
        <title>Sequencing the genomes of 1000 actinobacteria strains.</title>
        <authorList>
            <person name="Klenk H.-P."/>
        </authorList>
    </citation>
    <scope>NUCLEOTIDE SEQUENCE [LARGE SCALE GENOMIC DNA]</scope>
    <source>
        <strain evidence="3 4">DSM 18248</strain>
    </source>
</reference>
<dbReference type="PANTHER" id="PTHR31435">
    <property type="entry name" value="PROTEIN NATD1"/>
    <property type="match status" value="1"/>
</dbReference>
<feature type="compositionally biased region" description="Polar residues" evidence="1">
    <location>
        <begin position="1"/>
        <end position="10"/>
    </location>
</feature>
<dbReference type="RefSeq" id="WP_179531255.1">
    <property type="nucleotide sequence ID" value="NZ_BAAAPP010000003.1"/>
</dbReference>
<proteinExistence type="predicted"/>
<dbReference type="AlphaFoldDB" id="A0A7Y9YEX5"/>
<sequence length="110" mass="11907">MSEPSQSSVSGEVEVRHEPERSRWAAYVEGREAGFAEYVLVEDPPRIVFPHTVTDPAYGGRGIASQVVAAALAQVRADGDRQVVPQCSFVARYVEQHPELADLVADPSGT</sequence>
<dbReference type="EMBL" id="JACBZI010000001">
    <property type="protein sequence ID" value="NYI10409.1"/>
    <property type="molecule type" value="Genomic_DNA"/>
</dbReference>
<comment type="caution">
    <text evidence="3">The sequence shown here is derived from an EMBL/GenBank/DDBJ whole genome shotgun (WGS) entry which is preliminary data.</text>
</comment>
<gene>
    <name evidence="3" type="ORF">BKA05_001924</name>
</gene>
<protein>
    <recommendedName>
        <fullName evidence="2">N-acetyltransferase domain-containing protein</fullName>
    </recommendedName>
</protein>
<dbReference type="Proteomes" id="UP000537326">
    <property type="component" value="Unassembled WGS sequence"/>
</dbReference>
<accession>A0A7Y9YEX5</accession>
<dbReference type="InterPro" id="IPR031165">
    <property type="entry name" value="GNAT_YJDJ"/>
</dbReference>